<dbReference type="InterPro" id="IPR034279">
    <property type="entry name" value="CuRO_3_CopA"/>
</dbReference>
<dbReference type="InterPro" id="IPR008972">
    <property type="entry name" value="Cupredoxin"/>
</dbReference>
<dbReference type="InterPro" id="IPR002355">
    <property type="entry name" value="Cu_oxidase_Cu_BS"/>
</dbReference>
<dbReference type="GO" id="GO:0005507">
    <property type="term" value="F:copper ion binding"/>
    <property type="evidence" value="ECO:0007669"/>
    <property type="project" value="InterPro"/>
</dbReference>
<keyword evidence="3" id="KW-0186">Copper</keyword>
<dbReference type="GO" id="GO:0016491">
    <property type="term" value="F:oxidoreductase activity"/>
    <property type="evidence" value="ECO:0007669"/>
    <property type="project" value="UniProtKB-KW"/>
</dbReference>
<dbReference type="Pfam" id="PF07732">
    <property type="entry name" value="Cu-oxidase_3"/>
    <property type="match status" value="1"/>
</dbReference>
<dbReference type="InterPro" id="IPR033138">
    <property type="entry name" value="Cu_oxidase_CS"/>
</dbReference>
<dbReference type="InterPro" id="IPR011707">
    <property type="entry name" value="Cu-oxidase-like_N"/>
</dbReference>
<feature type="region of interest" description="Disordered" evidence="4">
    <location>
        <begin position="349"/>
        <end position="383"/>
    </location>
</feature>
<feature type="domain" description="Plastocyanin-like" evidence="7">
    <location>
        <begin position="40"/>
        <end position="138"/>
    </location>
</feature>
<evidence type="ECO:0000256" key="1">
    <source>
        <dbReference type="ARBA" id="ARBA00022723"/>
    </source>
</evidence>
<evidence type="ECO:0000256" key="3">
    <source>
        <dbReference type="ARBA" id="ARBA00023008"/>
    </source>
</evidence>
<dbReference type="RefSeq" id="WP_200350543.1">
    <property type="nucleotide sequence ID" value="NZ_BAABHZ010000008.1"/>
</dbReference>
<dbReference type="SUPFAM" id="SSF49503">
    <property type="entry name" value="Cupredoxins"/>
    <property type="match status" value="3"/>
</dbReference>
<dbReference type="PROSITE" id="PS00080">
    <property type="entry name" value="MULTICOPPER_OXIDASE2"/>
    <property type="match status" value="1"/>
</dbReference>
<keyword evidence="9" id="KW-1185">Reference proteome</keyword>
<dbReference type="InterPro" id="IPR011706">
    <property type="entry name" value="Cu-oxidase_C"/>
</dbReference>
<sequence length="714" mass="79052">MKTFALLFLSAMACHARVVEYDLTIARQDFTPGNGLRPIPALTVNGGIPGPTLRFREGDTARIRVHNQLGNEETSVHWHGIVLPVAQDGVPGVTTPPILAGGKHDFEFKLPHSGTYWYHSHTTLQEQRGVYGSIVVDPAGGEPVKADRDHVVVLSDWTLEKPEEVMRSLRRGGDWYALKKGSMQSLAGAVKAGELKSFFEREWSRMPAMDISDVAYDAFLANGRPSIHLPGKPGETVRLRFINAAAATYFYLQSATGPMKIVAADGPPVKPISVKRLLTGMAETYDVIVKIPPTGKWEVRATAQDGSGHASVFLGGGTLHPAPDVPKPDNYNMDSHLMAAMDEMDMPGMDMSGGKEDTDADPERPLPPYSRLRSPVPTGFPASLPRRTIELRLTGDMERYIWSFNNKTFAEDGTIPIKEGEVIRMEFINDTMMHHPIHLHGHFFRVLAGQGNDAPMKHTIDVPPMGKRTVEFRADNPGDWLLHCHLLYHMHAGMTRIFAYQDKSWKPPTQGKLKPGTNQICTDNCCVPASEQTTGTPPGMPPGHMPHGGGHEHDPLLAFLDGSIQSHMSEGTLTVMNSRNDFFASWEAGYGDENTYEADIGWKRYFDPNFSTVLGWRFTDHDGDEDRAFAGVEYRLPLLVESFLQIDSEGDLRAGLGKSIQITDRLGVFGDVRYDTGSKWEWSVGADHTLTKQFSLISQYHSDFGFGGGLQFRF</sequence>
<keyword evidence="2" id="KW-0560">Oxidoreductase</keyword>
<keyword evidence="1" id="KW-0479">Metal-binding</keyword>
<dbReference type="CDD" id="cd13896">
    <property type="entry name" value="CuRO_3_CopA"/>
    <property type="match status" value="1"/>
</dbReference>
<proteinExistence type="predicted"/>
<dbReference type="CDD" id="cd13874">
    <property type="entry name" value="CuRO_2_CopA"/>
    <property type="match status" value="1"/>
</dbReference>
<dbReference type="Gene3D" id="2.60.40.420">
    <property type="entry name" value="Cupredoxins - blue copper proteins"/>
    <property type="match status" value="3"/>
</dbReference>
<evidence type="ECO:0000259" key="6">
    <source>
        <dbReference type="Pfam" id="PF07731"/>
    </source>
</evidence>
<dbReference type="EMBL" id="JAENIK010000009">
    <property type="protein sequence ID" value="MBK1815580.1"/>
    <property type="molecule type" value="Genomic_DNA"/>
</dbReference>
<evidence type="ECO:0000256" key="2">
    <source>
        <dbReference type="ARBA" id="ARBA00023002"/>
    </source>
</evidence>
<dbReference type="Pfam" id="PF07731">
    <property type="entry name" value="Cu-oxidase_2"/>
    <property type="match status" value="1"/>
</dbReference>
<protein>
    <submittedName>
        <fullName evidence="8">Multicopper oxidase domain-containing protein</fullName>
    </submittedName>
</protein>
<feature type="compositionally biased region" description="Basic and acidic residues" evidence="4">
    <location>
        <begin position="353"/>
        <end position="364"/>
    </location>
</feature>
<name>A0A934R4Z9_9BACT</name>
<dbReference type="InterPro" id="IPR045087">
    <property type="entry name" value="Cu-oxidase_fam"/>
</dbReference>
<reference evidence="8" key="1">
    <citation type="submission" date="2021-01" db="EMBL/GenBank/DDBJ databases">
        <title>Modified the classification status of verrucomicrobia.</title>
        <authorList>
            <person name="Feng X."/>
        </authorList>
    </citation>
    <scope>NUCLEOTIDE SEQUENCE</scope>
    <source>
        <strain evidence="8">JCM 18052</strain>
    </source>
</reference>
<dbReference type="Proteomes" id="UP000600139">
    <property type="component" value="Unassembled WGS sequence"/>
</dbReference>
<evidence type="ECO:0000313" key="9">
    <source>
        <dbReference type="Proteomes" id="UP000600139"/>
    </source>
</evidence>
<dbReference type="AlphaFoldDB" id="A0A934R4Z9"/>
<evidence type="ECO:0000259" key="5">
    <source>
        <dbReference type="Pfam" id="PF00394"/>
    </source>
</evidence>
<dbReference type="PANTHER" id="PTHR11709:SF394">
    <property type="entry name" value="FI03373P-RELATED"/>
    <property type="match status" value="1"/>
</dbReference>
<comment type="caution">
    <text evidence="8">The sequence shown here is derived from an EMBL/GenBank/DDBJ whole genome shotgun (WGS) entry which is preliminary data.</text>
</comment>
<feature type="domain" description="Plastocyanin-like" evidence="6">
    <location>
        <begin position="386"/>
        <end position="502"/>
    </location>
</feature>
<dbReference type="InterPro" id="IPR034282">
    <property type="entry name" value="CuRO_2_CopA"/>
</dbReference>
<organism evidence="8 9">
    <name type="scientific">Luteolibacter yonseiensis</name>
    <dbReference type="NCBI Taxonomy" id="1144680"/>
    <lineage>
        <taxon>Bacteria</taxon>
        <taxon>Pseudomonadati</taxon>
        <taxon>Verrucomicrobiota</taxon>
        <taxon>Verrucomicrobiia</taxon>
        <taxon>Verrucomicrobiales</taxon>
        <taxon>Verrucomicrobiaceae</taxon>
        <taxon>Luteolibacter</taxon>
    </lineage>
</organism>
<evidence type="ECO:0000313" key="8">
    <source>
        <dbReference type="EMBL" id="MBK1815580.1"/>
    </source>
</evidence>
<feature type="domain" description="Plastocyanin-like" evidence="5">
    <location>
        <begin position="149"/>
        <end position="305"/>
    </location>
</feature>
<dbReference type="Pfam" id="PF00394">
    <property type="entry name" value="Cu-oxidase"/>
    <property type="match status" value="1"/>
</dbReference>
<dbReference type="InterPro" id="IPR001117">
    <property type="entry name" value="Cu-oxidase_2nd"/>
</dbReference>
<evidence type="ECO:0000259" key="7">
    <source>
        <dbReference type="Pfam" id="PF07732"/>
    </source>
</evidence>
<gene>
    <name evidence="8" type="ORF">JIN84_08135</name>
</gene>
<accession>A0A934R4Z9</accession>
<dbReference type="PANTHER" id="PTHR11709">
    <property type="entry name" value="MULTI-COPPER OXIDASE"/>
    <property type="match status" value="1"/>
</dbReference>
<evidence type="ECO:0000256" key="4">
    <source>
        <dbReference type="SAM" id="MobiDB-lite"/>
    </source>
</evidence>
<dbReference type="PROSITE" id="PS00079">
    <property type="entry name" value="MULTICOPPER_OXIDASE1"/>
    <property type="match status" value="1"/>
</dbReference>